<dbReference type="EMBL" id="JAKUCV010004868">
    <property type="protein sequence ID" value="KAJ4833772.1"/>
    <property type="molecule type" value="Genomic_DNA"/>
</dbReference>
<evidence type="ECO:0000313" key="1">
    <source>
        <dbReference type="EMBL" id="KAJ4833772.1"/>
    </source>
</evidence>
<dbReference type="OrthoDB" id="638130at2759"/>
<keyword evidence="2" id="KW-1185">Reference proteome</keyword>
<accession>A0A9Q0FLM2</accession>
<dbReference type="AlphaFoldDB" id="A0A9Q0FLM2"/>
<reference evidence="1" key="1">
    <citation type="submission" date="2022-02" db="EMBL/GenBank/DDBJ databases">
        <authorList>
            <person name="Henning P.M."/>
            <person name="McCubbin A.G."/>
            <person name="Shore J.S."/>
        </authorList>
    </citation>
    <scope>NUCLEOTIDE SEQUENCE</scope>
    <source>
        <strain evidence="1">F60SS</strain>
        <tissue evidence="1">Leaves</tissue>
    </source>
</reference>
<organism evidence="1 2">
    <name type="scientific">Turnera subulata</name>
    <dbReference type="NCBI Taxonomy" id="218843"/>
    <lineage>
        <taxon>Eukaryota</taxon>
        <taxon>Viridiplantae</taxon>
        <taxon>Streptophyta</taxon>
        <taxon>Embryophyta</taxon>
        <taxon>Tracheophyta</taxon>
        <taxon>Spermatophyta</taxon>
        <taxon>Magnoliopsida</taxon>
        <taxon>eudicotyledons</taxon>
        <taxon>Gunneridae</taxon>
        <taxon>Pentapetalae</taxon>
        <taxon>rosids</taxon>
        <taxon>fabids</taxon>
        <taxon>Malpighiales</taxon>
        <taxon>Passifloraceae</taxon>
        <taxon>Turnera</taxon>
    </lineage>
</organism>
<protein>
    <submittedName>
        <fullName evidence="1">Uncharacterized protein</fullName>
    </submittedName>
</protein>
<dbReference type="PANTHER" id="PTHR47123:SF3">
    <property type="entry name" value="DUF295 DOMAIN-CONTAINING PROTEIN"/>
    <property type="match status" value="1"/>
</dbReference>
<evidence type="ECO:0000313" key="2">
    <source>
        <dbReference type="Proteomes" id="UP001141552"/>
    </source>
</evidence>
<dbReference type="InterPro" id="IPR051304">
    <property type="entry name" value="SCF_F-box_domain"/>
</dbReference>
<dbReference type="PANTHER" id="PTHR47123">
    <property type="entry name" value="F-BOX PROTEIN SKIP23"/>
    <property type="match status" value="1"/>
</dbReference>
<proteinExistence type="predicted"/>
<gene>
    <name evidence="1" type="ORF">Tsubulata_012649</name>
</gene>
<name>A0A9Q0FLM2_9ROSI</name>
<sequence>MRGLLMGRLGKVDEGSHVRVIFTDEFNWFAFVAPNLTVPDKLILTESTICSIQPLSQTTTTTTTTTTPPCLVRIQHSESGTVIVQNLLCNPLPIDWNTSRPFFVMMDSVDFRVSEICNHCRLDKVVRPTGKVAVASGFGKIGEGFTFVAVIRGKMVAWRMGDDKWTSIFDHVFFLKVSYGYIRGKFYAIGYGGLAIKVDPDSLKTTQLAHQRQGCPFDILSSVVQSYEVLKTSPPVDQAFAYYLRSIPGLVLWKICWHTYTANLYFII</sequence>
<reference evidence="1" key="2">
    <citation type="journal article" date="2023" name="Plants (Basel)">
        <title>Annotation of the Turnera subulata (Passifloraceae) Draft Genome Reveals the S-Locus Evolved after the Divergence of Turneroideae from Passifloroideae in a Stepwise Manner.</title>
        <authorList>
            <person name="Henning P.M."/>
            <person name="Roalson E.H."/>
            <person name="Mir W."/>
            <person name="McCubbin A.G."/>
            <person name="Shore J.S."/>
        </authorList>
    </citation>
    <scope>NUCLEOTIDE SEQUENCE</scope>
    <source>
        <strain evidence="1">F60SS</strain>
    </source>
</reference>
<comment type="caution">
    <text evidence="1">The sequence shown here is derived from an EMBL/GenBank/DDBJ whole genome shotgun (WGS) entry which is preliminary data.</text>
</comment>
<dbReference type="Proteomes" id="UP001141552">
    <property type="component" value="Unassembled WGS sequence"/>
</dbReference>